<organism evidence="1 2">
    <name type="scientific">Paenibacillus anaericanus</name>
    <dbReference type="NCBI Taxonomy" id="170367"/>
    <lineage>
        <taxon>Bacteria</taxon>
        <taxon>Bacillati</taxon>
        <taxon>Bacillota</taxon>
        <taxon>Bacilli</taxon>
        <taxon>Bacillales</taxon>
        <taxon>Paenibacillaceae</taxon>
        <taxon>Paenibacillus</taxon>
    </lineage>
</organism>
<dbReference type="RefSeq" id="WP_127195293.1">
    <property type="nucleotide sequence ID" value="NZ_RZNY01000070.1"/>
</dbReference>
<sequence length="175" mass="19980">MRKIMTNIIIIFLCFIIQLPIFNNFVFADNSGSSNILQEQRSTSTMSSTSNGIGTRSTDVWVDDYFSEYGNAIDIHYSFLETHPVQITVTREDGWEQTYSQYTGNAYHNIFEFNPPDDGRYTFRVQPIDESSEFGGQVSVTVYKNIVIVVPGIMVSELFVGNNQVWKPKQYVWGG</sequence>
<dbReference type="Proteomes" id="UP000279446">
    <property type="component" value="Unassembled WGS sequence"/>
</dbReference>
<reference evidence="1 2" key="1">
    <citation type="submission" date="2018-12" db="EMBL/GenBank/DDBJ databases">
        <authorList>
            <person name="Sun L."/>
            <person name="Chen Z."/>
        </authorList>
    </citation>
    <scope>NUCLEOTIDE SEQUENCE [LARGE SCALE GENOMIC DNA]</scope>
    <source>
        <strain evidence="1 2">DSM 15890</strain>
    </source>
</reference>
<comment type="caution">
    <text evidence="1">The sequence shown here is derived from an EMBL/GenBank/DDBJ whole genome shotgun (WGS) entry which is preliminary data.</text>
</comment>
<proteinExistence type="predicted"/>
<gene>
    <name evidence="1" type="ORF">EJP82_27710</name>
</gene>
<evidence type="ECO:0000313" key="2">
    <source>
        <dbReference type="Proteomes" id="UP000279446"/>
    </source>
</evidence>
<protein>
    <submittedName>
        <fullName evidence="1">Uncharacterized protein</fullName>
    </submittedName>
</protein>
<dbReference type="OrthoDB" id="10016022at2"/>
<accession>A0A3S1BD19</accession>
<dbReference type="AlphaFoldDB" id="A0A3S1BD19"/>
<name>A0A3S1BD19_9BACL</name>
<evidence type="ECO:0000313" key="1">
    <source>
        <dbReference type="EMBL" id="RUT37800.1"/>
    </source>
</evidence>
<keyword evidence="2" id="KW-1185">Reference proteome</keyword>
<dbReference type="EMBL" id="RZNY01000070">
    <property type="protein sequence ID" value="RUT37800.1"/>
    <property type="molecule type" value="Genomic_DNA"/>
</dbReference>